<keyword evidence="2" id="KW-0547">Nucleotide-binding</keyword>
<dbReference type="SMART" id="SM00220">
    <property type="entry name" value="S_TKc"/>
    <property type="match status" value="1"/>
</dbReference>
<dbReference type="Proteomes" id="UP001296104">
    <property type="component" value="Unassembled WGS sequence"/>
</dbReference>
<dbReference type="GO" id="GO:0004674">
    <property type="term" value="F:protein serine/threonine kinase activity"/>
    <property type="evidence" value="ECO:0007669"/>
    <property type="project" value="UniProtKB-KW"/>
</dbReference>
<gene>
    <name evidence="6" type="ORF">LECACI_7A009144</name>
</gene>
<dbReference type="PANTHER" id="PTHR24055">
    <property type="entry name" value="MITOGEN-ACTIVATED PROTEIN KINASE"/>
    <property type="match status" value="1"/>
</dbReference>
<dbReference type="InterPro" id="IPR000719">
    <property type="entry name" value="Prot_kinase_dom"/>
</dbReference>
<evidence type="ECO:0000256" key="2">
    <source>
        <dbReference type="ARBA" id="ARBA00022741"/>
    </source>
</evidence>
<sequence>MAKTILRDALSGLAFLHKHDVVHGDFQPGNILFSLKDLDAVGEEKLCQDPSTISEPLCRLDGKLDPWAPKYLALAFYANAPPPYTVTPVALRAPELIFNETPFGSAIDIWAFGCLVYEFVTGTRLFAVDLIGDDEQDDADDDHILDLTDVIGPLPERFMSKWTRRDRWIGPGGERLQPREDVSMDAYSDGDDELEDPEDLEEPGQVEAPGDSVEFDDDEPMADQDDMPEEPFINESLEAQFDRNKPDDIDEEEGRVITDLIREILQCEPDKRPTAEHLLRHHWFNS</sequence>
<keyword evidence="6" id="KW-0808">Transferase</keyword>
<dbReference type="Gene3D" id="1.10.510.10">
    <property type="entry name" value="Transferase(Phosphotransferase) domain 1"/>
    <property type="match status" value="1"/>
</dbReference>
<feature type="compositionally biased region" description="Acidic residues" evidence="4">
    <location>
        <begin position="213"/>
        <end position="229"/>
    </location>
</feature>
<dbReference type="GO" id="GO:0005524">
    <property type="term" value="F:ATP binding"/>
    <property type="evidence" value="ECO:0007669"/>
    <property type="project" value="UniProtKB-KW"/>
</dbReference>
<evidence type="ECO:0000256" key="4">
    <source>
        <dbReference type="SAM" id="MobiDB-lite"/>
    </source>
</evidence>
<evidence type="ECO:0000256" key="3">
    <source>
        <dbReference type="ARBA" id="ARBA00022840"/>
    </source>
</evidence>
<keyword evidence="6" id="KW-0418">Kinase</keyword>
<evidence type="ECO:0000313" key="6">
    <source>
        <dbReference type="EMBL" id="CAK4033986.1"/>
    </source>
</evidence>
<dbReference type="Pfam" id="PF00069">
    <property type="entry name" value="Pkinase"/>
    <property type="match status" value="1"/>
</dbReference>
<dbReference type="PROSITE" id="PS50011">
    <property type="entry name" value="PROTEIN_KINASE_DOM"/>
    <property type="match status" value="1"/>
</dbReference>
<name>A0AAI8Z7V4_9PEZI</name>
<comment type="caution">
    <text evidence="6">The sequence shown here is derived from an EMBL/GenBank/DDBJ whole genome shotgun (WGS) entry which is preliminary data.</text>
</comment>
<dbReference type="InterPro" id="IPR050117">
    <property type="entry name" value="MAPK"/>
</dbReference>
<keyword evidence="3" id="KW-0067">ATP-binding</keyword>
<keyword evidence="1" id="KW-0723">Serine/threonine-protein kinase</keyword>
<dbReference type="InterPro" id="IPR011009">
    <property type="entry name" value="Kinase-like_dom_sf"/>
</dbReference>
<feature type="domain" description="Protein kinase" evidence="5">
    <location>
        <begin position="1"/>
        <end position="284"/>
    </location>
</feature>
<keyword evidence="7" id="KW-1185">Reference proteome</keyword>
<evidence type="ECO:0000313" key="7">
    <source>
        <dbReference type="Proteomes" id="UP001296104"/>
    </source>
</evidence>
<dbReference type="AlphaFoldDB" id="A0AAI8Z7V4"/>
<feature type="region of interest" description="Disordered" evidence="4">
    <location>
        <begin position="169"/>
        <end position="250"/>
    </location>
</feature>
<dbReference type="SUPFAM" id="SSF56112">
    <property type="entry name" value="Protein kinase-like (PK-like)"/>
    <property type="match status" value="1"/>
</dbReference>
<protein>
    <submittedName>
        <fullName evidence="6">Serine threonine- kinase SRPK3</fullName>
    </submittedName>
</protein>
<evidence type="ECO:0000256" key="1">
    <source>
        <dbReference type="ARBA" id="ARBA00022527"/>
    </source>
</evidence>
<dbReference type="EMBL" id="CAVMBE010000099">
    <property type="protein sequence ID" value="CAK4033986.1"/>
    <property type="molecule type" value="Genomic_DNA"/>
</dbReference>
<organism evidence="6 7">
    <name type="scientific">Lecanosticta acicola</name>
    <dbReference type="NCBI Taxonomy" id="111012"/>
    <lineage>
        <taxon>Eukaryota</taxon>
        <taxon>Fungi</taxon>
        <taxon>Dikarya</taxon>
        <taxon>Ascomycota</taxon>
        <taxon>Pezizomycotina</taxon>
        <taxon>Dothideomycetes</taxon>
        <taxon>Dothideomycetidae</taxon>
        <taxon>Mycosphaerellales</taxon>
        <taxon>Mycosphaerellaceae</taxon>
        <taxon>Lecanosticta</taxon>
    </lineage>
</organism>
<reference evidence="6" key="1">
    <citation type="submission" date="2023-11" db="EMBL/GenBank/DDBJ databases">
        <authorList>
            <person name="Alioto T."/>
            <person name="Alioto T."/>
            <person name="Gomez Garrido J."/>
        </authorList>
    </citation>
    <scope>NUCLEOTIDE SEQUENCE</scope>
</reference>
<accession>A0AAI8Z7V4</accession>
<feature type="compositionally biased region" description="Acidic residues" evidence="4">
    <location>
        <begin position="188"/>
        <end position="204"/>
    </location>
</feature>
<evidence type="ECO:0000259" key="5">
    <source>
        <dbReference type="PROSITE" id="PS50011"/>
    </source>
</evidence>
<proteinExistence type="predicted"/>